<evidence type="ECO:0000313" key="2">
    <source>
        <dbReference type="Proteomes" id="UP000001075"/>
    </source>
</evidence>
<dbReference type="EMBL" id="JH000333">
    <property type="protein sequence ID" value="EGV99726.1"/>
    <property type="molecule type" value="Genomic_DNA"/>
</dbReference>
<proteinExistence type="predicted"/>
<dbReference type="InParanoid" id="G3HFP2"/>
<dbReference type="AlphaFoldDB" id="G3HFP2"/>
<name>G3HFP2_CRIGR</name>
<evidence type="ECO:0000313" key="1">
    <source>
        <dbReference type="EMBL" id="EGV99726.1"/>
    </source>
</evidence>
<accession>G3HFP2</accession>
<dbReference type="Proteomes" id="UP000001075">
    <property type="component" value="Unassembled WGS sequence"/>
</dbReference>
<protein>
    <submittedName>
        <fullName evidence="1">Uncharacterized protein</fullName>
    </submittedName>
</protein>
<sequence length="97" mass="11299">MSLQQAKPVTLQPEISLTNTRTDFSLYLKLHYLWQESGLNNITGPPKTTFRKMENIQYLTKNLSYHLQVFHCHFYSAVSINVAYPQHIRPPQASFDT</sequence>
<gene>
    <name evidence="1" type="ORF">I79_009405</name>
</gene>
<organism evidence="1 2">
    <name type="scientific">Cricetulus griseus</name>
    <name type="common">Chinese hamster</name>
    <name type="synonym">Cricetulus barabensis griseus</name>
    <dbReference type="NCBI Taxonomy" id="10029"/>
    <lineage>
        <taxon>Eukaryota</taxon>
        <taxon>Metazoa</taxon>
        <taxon>Chordata</taxon>
        <taxon>Craniata</taxon>
        <taxon>Vertebrata</taxon>
        <taxon>Euteleostomi</taxon>
        <taxon>Mammalia</taxon>
        <taxon>Eutheria</taxon>
        <taxon>Euarchontoglires</taxon>
        <taxon>Glires</taxon>
        <taxon>Rodentia</taxon>
        <taxon>Myomorpha</taxon>
        <taxon>Muroidea</taxon>
        <taxon>Cricetidae</taxon>
        <taxon>Cricetinae</taxon>
        <taxon>Cricetulus</taxon>
    </lineage>
</organism>
<reference evidence="2" key="1">
    <citation type="journal article" date="2011" name="Nat. Biotechnol.">
        <title>The genomic sequence of the Chinese hamster ovary (CHO)-K1 cell line.</title>
        <authorList>
            <person name="Xu X."/>
            <person name="Nagarajan H."/>
            <person name="Lewis N.E."/>
            <person name="Pan S."/>
            <person name="Cai Z."/>
            <person name="Liu X."/>
            <person name="Chen W."/>
            <person name="Xie M."/>
            <person name="Wang W."/>
            <person name="Hammond S."/>
            <person name="Andersen M.R."/>
            <person name="Neff N."/>
            <person name="Passarelli B."/>
            <person name="Koh W."/>
            <person name="Fan H.C."/>
            <person name="Wang J."/>
            <person name="Gui Y."/>
            <person name="Lee K.H."/>
            <person name="Betenbaugh M.J."/>
            <person name="Quake S.R."/>
            <person name="Famili I."/>
            <person name="Palsson B.O."/>
            <person name="Wang J."/>
        </authorList>
    </citation>
    <scope>NUCLEOTIDE SEQUENCE [LARGE SCALE GENOMIC DNA]</scope>
    <source>
        <strain evidence="2">CHO K1 cell line</strain>
    </source>
</reference>